<dbReference type="RefSeq" id="WP_379910982.1">
    <property type="nucleotide sequence ID" value="NZ_JBHSWE010000001.1"/>
</dbReference>
<keyword evidence="1" id="KW-0732">Signal</keyword>
<proteinExistence type="predicted"/>
<organism evidence="2 3">
    <name type="scientific">Marinobacterium aestuariivivens</name>
    <dbReference type="NCBI Taxonomy" id="1698799"/>
    <lineage>
        <taxon>Bacteria</taxon>
        <taxon>Pseudomonadati</taxon>
        <taxon>Pseudomonadota</taxon>
        <taxon>Gammaproteobacteria</taxon>
        <taxon>Oceanospirillales</taxon>
        <taxon>Oceanospirillaceae</taxon>
        <taxon>Marinobacterium</taxon>
    </lineage>
</organism>
<dbReference type="Proteomes" id="UP001596422">
    <property type="component" value="Unassembled WGS sequence"/>
</dbReference>
<comment type="caution">
    <text evidence="2">The sequence shown here is derived from an EMBL/GenBank/DDBJ whole genome shotgun (WGS) entry which is preliminary data.</text>
</comment>
<dbReference type="EMBL" id="JBHSWE010000001">
    <property type="protein sequence ID" value="MFC6672544.1"/>
    <property type="molecule type" value="Genomic_DNA"/>
</dbReference>
<evidence type="ECO:0008006" key="4">
    <source>
        <dbReference type="Google" id="ProtNLM"/>
    </source>
</evidence>
<evidence type="ECO:0000313" key="3">
    <source>
        <dbReference type="Proteomes" id="UP001596422"/>
    </source>
</evidence>
<protein>
    <recommendedName>
        <fullName evidence="4">DUF2845 domain-containing protein</fullName>
    </recommendedName>
</protein>
<accession>A0ABW2A520</accession>
<name>A0ABW2A520_9GAMM</name>
<feature type="signal peptide" evidence="1">
    <location>
        <begin position="1"/>
        <end position="22"/>
    </location>
</feature>
<evidence type="ECO:0000313" key="2">
    <source>
        <dbReference type="EMBL" id="MFC6672544.1"/>
    </source>
</evidence>
<reference evidence="3" key="1">
    <citation type="journal article" date="2019" name="Int. J. Syst. Evol. Microbiol.">
        <title>The Global Catalogue of Microorganisms (GCM) 10K type strain sequencing project: providing services to taxonomists for standard genome sequencing and annotation.</title>
        <authorList>
            <consortium name="The Broad Institute Genomics Platform"/>
            <consortium name="The Broad Institute Genome Sequencing Center for Infectious Disease"/>
            <person name="Wu L."/>
            <person name="Ma J."/>
        </authorList>
    </citation>
    <scope>NUCLEOTIDE SEQUENCE [LARGE SCALE GENOMIC DNA]</scope>
    <source>
        <strain evidence="3">NBRC 111756</strain>
    </source>
</reference>
<evidence type="ECO:0000256" key="1">
    <source>
        <dbReference type="SAM" id="SignalP"/>
    </source>
</evidence>
<keyword evidence="3" id="KW-1185">Reference proteome</keyword>
<gene>
    <name evidence="2" type="ORF">ACFQDL_22585</name>
</gene>
<feature type="chain" id="PRO_5045221219" description="DUF2845 domain-containing protein" evidence="1">
    <location>
        <begin position="23"/>
        <end position="102"/>
    </location>
</feature>
<sequence>MQPSLRPIALLSCLLLSLTAQADQIRIDGYLFRDGESVVRLLDKIGPPLLISYIDNRCIDRYCRYTSPAEQWTYVDDGREIRIIVVEDTIEEIEWKFEGHSW</sequence>